<dbReference type="Proteomes" id="UP001253851">
    <property type="component" value="Unassembled WGS sequence"/>
</dbReference>
<dbReference type="RefSeq" id="WP_153883781.1">
    <property type="nucleotide sequence ID" value="NZ_BAAAXK010000011.1"/>
</dbReference>
<comment type="caution">
    <text evidence="1">The sequence shown here is derived from an EMBL/GenBank/DDBJ whole genome shotgun (WGS) entry which is preliminary data.</text>
</comment>
<proteinExistence type="predicted"/>
<organism evidence="1 2">
    <name type="scientific">Enterococcus casseliflavus</name>
    <name type="common">Enterococcus flavescens</name>
    <dbReference type="NCBI Taxonomy" id="37734"/>
    <lineage>
        <taxon>Bacteria</taxon>
        <taxon>Bacillati</taxon>
        <taxon>Bacillota</taxon>
        <taxon>Bacilli</taxon>
        <taxon>Lactobacillales</taxon>
        <taxon>Enterococcaceae</taxon>
        <taxon>Enterococcus</taxon>
    </lineage>
</organism>
<dbReference type="EMBL" id="JARQDZ010000003">
    <property type="protein sequence ID" value="MDT2982699.1"/>
    <property type="molecule type" value="Genomic_DNA"/>
</dbReference>
<accession>A0ABD5FK82</accession>
<protein>
    <submittedName>
        <fullName evidence="1">Uncharacterized protein</fullName>
    </submittedName>
</protein>
<evidence type="ECO:0000313" key="1">
    <source>
        <dbReference type="EMBL" id="MDT2982699.1"/>
    </source>
</evidence>
<reference evidence="1 2" key="1">
    <citation type="submission" date="2023-03" db="EMBL/GenBank/DDBJ databases">
        <authorList>
            <person name="Shen W."/>
            <person name="Cai J."/>
        </authorList>
    </citation>
    <scope>NUCLEOTIDE SEQUENCE [LARGE SCALE GENOMIC DNA]</scope>
    <source>
        <strain evidence="1 2">B516</strain>
    </source>
</reference>
<dbReference type="AlphaFoldDB" id="A0ABD5FK82"/>
<sequence>MGVEKPPMSFVTCLTSVDYLSFRRWKSWENENQPRTSNDWLFLVGFYSCSFLKKSTIGF</sequence>
<evidence type="ECO:0000313" key="2">
    <source>
        <dbReference type="Proteomes" id="UP001253851"/>
    </source>
</evidence>
<name>A0ABD5FK82_ENTCA</name>
<gene>
    <name evidence="1" type="ORF">P7I34_08505</name>
</gene>